<feature type="domain" description="Thiamine pyrophosphate enzyme N-terminal TPP-binding" evidence="14">
    <location>
        <begin position="20"/>
        <end position="123"/>
    </location>
</feature>
<evidence type="ECO:0000256" key="11">
    <source>
        <dbReference type="RuleBase" id="RU362132"/>
    </source>
</evidence>
<dbReference type="OrthoDB" id="4494979at2"/>
<dbReference type="GO" id="GO:0005829">
    <property type="term" value="C:cytosol"/>
    <property type="evidence" value="ECO:0007669"/>
    <property type="project" value="TreeGrafter"/>
</dbReference>
<comment type="cofactor">
    <cofactor evidence="1">
        <name>a metal cation</name>
        <dbReference type="ChEBI" id="CHEBI:25213"/>
    </cofactor>
</comment>
<feature type="binding site" evidence="9">
    <location>
        <position position="44"/>
    </location>
    <ligand>
        <name>pyruvate</name>
        <dbReference type="ChEBI" id="CHEBI:15361"/>
        <label>1</label>
        <note>substrate; ligand shared between two neighboring subunits</note>
    </ligand>
</feature>
<feature type="binding site" evidence="10">
    <location>
        <position position="483"/>
    </location>
    <ligand>
        <name>Mg(2+)</name>
        <dbReference type="ChEBI" id="CHEBI:18420"/>
    </ligand>
</feature>
<evidence type="ECO:0000256" key="2">
    <source>
        <dbReference type="ARBA" id="ARBA00001964"/>
    </source>
</evidence>
<protein>
    <submittedName>
        <fullName evidence="15">Pyruvate decarboxylase/indolepyruvate decarboxylase</fullName>
        <ecNumber evidence="15">4.1.1.1</ecNumber>
    </submittedName>
</protein>
<evidence type="ECO:0000256" key="1">
    <source>
        <dbReference type="ARBA" id="ARBA00001920"/>
    </source>
</evidence>
<evidence type="ECO:0000256" key="6">
    <source>
        <dbReference type="ARBA" id="ARBA00022842"/>
    </source>
</evidence>
<dbReference type="Pfam" id="PF00205">
    <property type="entry name" value="TPP_enzyme_M"/>
    <property type="match status" value="1"/>
</dbReference>
<keyword evidence="16" id="KW-1185">Reference proteome</keyword>
<evidence type="ECO:0000259" key="12">
    <source>
        <dbReference type="Pfam" id="PF00205"/>
    </source>
</evidence>
<dbReference type="PANTHER" id="PTHR43452:SF30">
    <property type="entry name" value="PYRUVATE DECARBOXYLASE ISOZYME 1-RELATED"/>
    <property type="match status" value="1"/>
</dbReference>
<dbReference type="Gene3D" id="3.40.50.1220">
    <property type="entry name" value="TPP-binding domain"/>
    <property type="match status" value="1"/>
</dbReference>
<proteinExistence type="inferred from homology"/>
<feature type="domain" description="Thiamine pyrophosphate enzyme central" evidence="12">
    <location>
        <begin position="220"/>
        <end position="335"/>
    </location>
</feature>
<name>A0A0H5DR32_9BACT</name>
<feature type="binding site" evidence="10">
    <location>
        <position position="454"/>
    </location>
    <ligand>
        <name>Mg(2+)</name>
        <dbReference type="ChEBI" id="CHEBI:18420"/>
    </ligand>
</feature>
<comment type="similarity">
    <text evidence="3 11">Belongs to the TPP enzyme family.</text>
</comment>
<feature type="binding site" evidence="9">
    <location>
        <position position="129"/>
    </location>
    <ligand>
        <name>pyruvate</name>
        <dbReference type="ChEBI" id="CHEBI:15361"/>
        <label>1</label>
        <note>substrate; ligand shared between two neighboring subunits</note>
    </ligand>
</feature>
<comment type="cofactor">
    <cofactor evidence="2">
        <name>thiamine diphosphate</name>
        <dbReference type="ChEBI" id="CHEBI:58937"/>
    </cofactor>
</comment>
<keyword evidence="8 15" id="KW-0456">Lyase</keyword>
<evidence type="ECO:0000256" key="7">
    <source>
        <dbReference type="ARBA" id="ARBA00023052"/>
    </source>
</evidence>
<dbReference type="EC" id="4.1.1.1" evidence="15"/>
<dbReference type="Gene3D" id="3.40.50.970">
    <property type="match status" value="2"/>
</dbReference>
<dbReference type="PIRSF" id="PIRSF036565">
    <property type="entry name" value="Pyruvt_ip_decrb"/>
    <property type="match status" value="1"/>
</dbReference>
<gene>
    <name evidence="15" type="primary">ipdC</name>
    <name evidence="15" type="ORF">ELAC_1720</name>
</gene>
<dbReference type="GO" id="GO:0000287">
    <property type="term" value="F:magnesium ion binding"/>
    <property type="evidence" value="ECO:0007669"/>
    <property type="project" value="InterPro"/>
</dbReference>
<evidence type="ECO:0000259" key="14">
    <source>
        <dbReference type="Pfam" id="PF02776"/>
    </source>
</evidence>
<dbReference type="GO" id="GO:0000949">
    <property type="term" value="P:aromatic amino acid family catabolic process to alcohol via Ehrlich pathway"/>
    <property type="evidence" value="ECO:0007669"/>
    <property type="project" value="TreeGrafter"/>
</dbReference>
<dbReference type="InterPro" id="IPR012000">
    <property type="entry name" value="Thiamin_PyroP_enz_cen_dom"/>
</dbReference>
<reference evidence="16" key="1">
    <citation type="submission" date="2015-06" db="EMBL/GenBank/DDBJ databases">
        <authorList>
            <person name="Bertelli C."/>
        </authorList>
    </citation>
    <scope>NUCLEOTIDE SEQUENCE [LARGE SCALE GENOMIC DNA]</scope>
    <source>
        <strain evidence="16">CRIB-30</strain>
    </source>
</reference>
<evidence type="ECO:0000313" key="16">
    <source>
        <dbReference type="Proteomes" id="UP000220251"/>
    </source>
</evidence>
<dbReference type="RefSeq" id="WP_098038903.1">
    <property type="nucleotide sequence ID" value="NZ_CWGJ01000025.1"/>
</dbReference>
<keyword evidence="15" id="KW-0670">Pyruvate</keyword>
<dbReference type="InterPro" id="IPR000399">
    <property type="entry name" value="TPP-bd_CS"/>
</dbReference>
<evidence type="ECO:0000256" key="10">
    <source>
        <dbReference type="PIRSR" id="PIRSR036565-2"/>
    </source>
</evidence>
<dbReference type="InterPro" id="IPR012001">
    <property type="entry name" value="Thiamin_PyroP_enz_TPP-bd_dom"/>
</dbReference>
<feature type="binding site" evidence="9">
    <location>
        <position position="487"/>
    </location>
    <ligand>
        <name>pyruvate</name>
        <dbReference type="ChEBI" id="CHEBI:15361"/>
        <label>1</label>
        <note>substrate; ligand shared between two neighboring subunits</note>
    </ligand>
</feature>
<keyword evidence="6 10" id="KW-0460">Magnesium</keyword>
<evidence type="ECO:0000259" key="13">
    <source>
        <dbReference type="Pfam" id="PF02775"/>
    </source>
</evidence>
<comment type="cofactor">
    <cofactor evidence="10">
        <name>Mg(2+)</name>
        <dbReference type="ChEBI" id="CHEBI:18420"/>
    </cofactor>
    <text evidence="10">Binds 1 Mg(2+) per subunit.</text>
</comment>
<keyword evidence="5" id="KW-0210">Decarboxylase</keyword>
<dbReference type="InterPro" id="IPR029061">
    <property type="entry name" value="THDP-binding"/>
</dbReference>
<accession>A0A0H5DR32</accession>
<keyword evidence="4 10" id="KW-0479">Metal-binding</keyword>
<dbReference type="GO" id="GO:0030976">
    <property type="term" value="F:thiamine pyrophosphate binding"/>
    <property type="evidence" value="ECO:0007669"/>
    <property type="project" value="InterPro"/>
</dbReference>
<dbReference type="Pfam" id="PF02775">
    <property type="entry name" value="TPP_enzyme_C"/>
    <property type="match status" value="1"/>
</dbReference>
<evidence type="ECO:0000256" key="5">
    <source>
        <dbReference type="ARBA" id="ARBA00022793"/>
    </source>
</evidence>
<feature type="domain" description="Thiamine pyrophosphate enzyme TPP-binding" evidence="13">
    <location>
        <begin position="416"/>
        <end position="542"/>
    </location>
</feature>
<feature type="binding site" evidence="10">
    <location>
        <position position="481"/>
    </location>
    <ligand>
        <name>Mg(2+)</name>
        <dbReference type="ChEBI" id="CHEBI:18420"/>
    </ligand>
</feature>
<sequence length="563" mass="62726">MNVACKENLQDKASAPLKQMTVGEYLLKRLQDFGVMHMFGIPGDYNLKFVKMLENHPIQFINTTRENTAGYMADAYGRAKGLGACLITYGVGINIANAASQAFAESSPLVIISGAAGKKELERSVYLHHLINPEEQEHKERTQENILKNVTVDRAILSDPHTCLAEIDRVLLSAYRKKKPVYIELPRDIVDQPIGKAPSLRHEDPLSDPSALNEATLEIKTLLSESSKPVIWVGHEVQRFGLSDQLLQFAEKLKIPIVTSLMAKGTVSERHPLFAGVYQGAMSRPKVIEFVEETDLILSFGLLLTDVDTGIFTAKTDKDHFILAYGDELRIGHHHYQSIYLKDLLTNLLKTTWPAKFAHSYPVAIERKSNRFTAQKNRKLTVQRTLDCLESHLGVEDILAADIGDSLFGSTDMLVEKEGYLSCSYFANMGFCLPGAIATKFARPERRIVALVGDGAFQMTCNELSTAARYGRPLIVLLLNNHGYSTERIMIDGSFNDIQNWNYSLFPGVIGAGTGIKVESEEDLDMALKKAFAQRDEIFLIEAVLEKNDISDTLKRLGNVVVF</sequence>
<dbReference type="InterPro" id="IPR012110">
    <property type="entry name" value="PDC/IPDC-like"/>
</dbReference>
<evidence type="ECO:0000256" key="4">
    <source>
        <dbReference type="ARBA" id="ARBA00022723"/>
    </source>
</evidence>
<keyword evidence="7 11" id="KW-0786">Thiamine pyrophosphate</keyword>
<dbReference type="SUPFAM" id="SSF52518">
    <property type="entry name" value="Thiamin diphosphate-binding fold (THDP-binding)"/>
    <property type="match status" value="2"/>
</dbReference>
<dbReference type="Pfam" id="PF02776">
    <property type="entry name" value="TPP_enzyme_N"/>
    <property type="match status" value="1"/>
</dbReference>
<dbReference type="Proteomes" id="UP000220251">
    <property type="component" value="Unassembled WGS sequence"/>
</dbReference>
<evidence type="ECO:0000256" key="9">
    <source>
        <dbReference type="PIRSR" id="PIRSR036565-1"/>
    </source>
</evidence>
<dbReference type="InterPro" id="IPR047213">
    <property type="entry name" value="TPP_PYR_PDC_IPDC-like"/>
</dbReference>
<dbReference type="SUPFAM" id="SSF52467">
    <property type="entry name" value="DHS-like NAD/FAD-binding domain"/>
    <property type="match status" value="1"/>
</dbReference>
<organism evidence="15 16">
    <name type="scientific">Estrella lausannensis</name>
    <dbReference type="NCBI Taxonomy" id="483423"/>
    <lineage>
        <taxon>Bacteria</taxon>
        <taxon>Pseudomonadati</taxon>
        <taxon>Chlamydiota</taxon>
        <taxon>Chlamydiia</taxon>
        <taxon>Parachlamydiales</taxon>
        <taxon>Candidatus Criblamydiaceae</taxon>
        <taxon>Estrella</taxon>
    </lineage>
</organism>
<dbReference type="CDD" id="cd07038">
    <property type="entry name" value="TPP_PYR_PDC_IPDC_like"/>
    <property type="match status" value="1"/>
</dbReference>
<evidence type="ECO:0000313" key="15">
    <source>
        <dbReference type="EMBL" id="CRX39047.1"/>
    </source>
</evidence>
<dbReference type="PANTHER" id="PTHR43452">
    <property type="entry name" value="PYRUVATE DECARBOXYLASE"/>
    <property type="match status" value="1"/>
</dbReference>
<evidence type="ECO:0000256" key="8">
    <source>
        <dbReference type="ARBA" id="ARBA00023239"/>
    </source>
</evidence>
<dbReference type="InterPro" id="IPR011766">
    <property type="entry name" value="TPP_enzyme_TPP-bd"/>
</dbReference>
<dbReference type="PROSITE" id="PS00187">
    <property type="entry name" value="TPP_ENZYMES"/>
    <property type="match status" value="1"/>
</dbReference>
<evidence type="ECO:0000256" key="3">
    <source>
        <dbReference type="ARBA" id="ARBA00007812"/>
    </source>
</evidence>
<dbReference type="AlphaFoldDB" id="A0A0H5DR32"/>
<dbReference type="GO" id="GO:0004737">
    <property type="term" value="F:pyruvate decarboxylase activity"/>
    <property type="evidence" value="ECO:0007669"/>
    <property type="project" value="UniProtKB-EC"/>
</dbReference>
<dbReference type="EMBL" id="CWGJ01000025">
    <property type="protein sequence ID" value="CRX39047.1"/>
    <property type="molecule type" value="Genomic_DNA"/>
</dbReference>
<feature type="binding site" evidence="9">
    <location>
        <position position="175"/>
    </location>
    <ligand>
        <name>pyruvate</name>
        <dbReference type="ChEBI" id="CHEBI:15361"/>
        <label>2</label>
        <note>allosteric activator</note>
    </ligand>
</feature>
<dbReference type="InterPro" id="IPR029035">
    <property type="entry name" value="DHS-like_NAD/FAD-binding_dom"/>
</dbReference>